<proteinExistence type="inferred from homology"/>
<feature type="domain" description="DNA polymerase delta subunit OB-fold" evidence="12">
    <location>
        <begin position="47"/>
        <end position="180"/>
    </location>
</feature>
<dbReference type="FunFam" id="2.40.50.430:FF:000002">
    <property type="entry name" value="DNA polymerase delta subunit"/>
    <property type="match status" value="1"/>
</dbReference>
<dbReference type="Proteomes" id="UP000799777">
    <property type="component" value="Unassembled WGS sequence"/>
</dbReference>
<dbReference type="InterPro" id="IPR024826">
    <property type="entry name" value="DNA_pol_delta/II_ssu"/>
</dbReference>
<reference evidence="13" key="1">
    <citation type="journal article" date="2020" name="Stud. Mycol.">
        <title>101 Dothideomycetes genomes: a test case for predicting lifestyles and emergence of pathogens.</title>
        <authorList>
            <person name="Haridas S."/>
            <person name="Albert R."/>
            <person name="Binder M."/>
            <person name="Bloem J."/>
            <person name="Labutti K."/>
            <person name="Salamov A."/>
            <person name="Andreopoulos B."/>
            <person name="Baker S."/>
            <person name="Barry K."/>
            <person name="Bills G."/>
            <person name="Bluhm B."/>
            <person name="Cannon C."/>
            <person name="Castanera R."/>
            <person name="Culley D."/>
            <person name="Daum C."/>
            <person name="Ezra D."/>
            <person name="Gonzalez J."/>
            <person name="Henrissat B."/>
            <person name="Kuo A."/>
            <person name="Liang C."/>
            <person name="Lipzen A."/>
            <person name="Lutzoni F."/>
            <person name="Magnuson J."/>
            <person name="Mondo S."/>
            <person name="Nolan M."/>
            <person name="Ohm R."/>
            <person name="Pangilinan J."/>
            <person name="Park H.-J."/>
            <person name="Ramirez L."/>
            <person name="Alfaro M."/>
            <person name="Sun H."/>
            <person name="Tritt A."/>
            <person name="Yoshinaga Y."/>
            <person name="Zwiers L.-H."/>
            <person name="Turgeon B."/>
            <person name="Goodwin S."/>
            <person name="Spatafora J."/>
            <person name="Crous P."/>
            <person name="Grigoriev I."/>
        </authorList>
    </citation>
    <scope>NUCLEOTIDE SEQUENCE</scope>
    <source>
        <strain evidence="13">CBS 110217</strain>
    </source>
</reference>
<evidence type="ECO:0000313" key="14">
    <source>
        <dbReference type="Proteomes" id="UP000799777"/>
    </source>
</evidence>
<evidence type="ECO:0000259" key="12">
    <source>
        <dbReference type="Pfam" id="PF18018"/>
    </source>
</evidence>
<keyword evidence="6" id="KW-0235">DNA replication</keyword>
<dbReference type="GO" id="GO:0003677">
    <property type="term" value="F:DNA binding"/>
    <property type="evidence" value="ECO:0007669"/>
    <property type="project" value="InterPro"/>
</dbReference>
<evidence type="ECO:0000256" key="1">
    <source>
        <dbReference type="ARBA" id="ARBA00004123"/>
    </source>
</evidence>
<evidence type="ECO:0000256" key="6">
    <source>
        <dbReference type="ARBA" id="ARBA00022705"/>
    </source>
</evidence>
<evidence type="ECO:0000256" key="5">
    <source>
        <dbReference type="ARBA" id="ARBA00022695"/>
    </source>
</evidence>
<dbReference type="GO" id="GO:0003887">
    <property type="term" value="F:DNA-directed DNA polymerase activity"/>
    <property type="evidence" value="ECO:0007669"/>
    <property type="project" value="UniProtKB-KW"/>
</dbReference>
<feature type="region of interest" description="Disordered" evidence="10">
    <location>
        <begin position="1"/>
        <end position="28"/>
    </location>
</feature>
<comment type="catalytic activity">
    <reaction evidence="9">
        <text>DNA(n) + a 2'-deoxyribonucleoside 5'-triphosphate = DNA(n+1) + diphosphate</text>
        <dbReference type="Rhea" id="RHEA:22508"/>
        <dbReference type="Rhea" id="RHEA-COMP:17339"/>
        <dbReference type="Rhea" id="RHEA-COMP:17340"/>
        <dbReference type="ChEBI" id="CHEBI:33019"/>
        <dbReference type="ChEBI" id="CHEBI:61560"/>
        <dbReference type="ChEBI" id="CHEBI:173112"/>
        <dbReference type="EC" id="2.7.7.7"/>
    </reaction>
</comment>
<keyword evidence="4" id="KW-0808">Transferase</keyword>
<keyword evidence="7" id="KW-0239">DNA-directed DNA polymerase</keyword>
<dbReference type="FunFam" id="3.60.21.50:FF:000006">
    <property type="entry name" value="DNA polymerase delta subunit 2, putative"/>
    <property type="match status" value="1"/>
</dbReference>
<dbReference type="PANTHER" id="PTHR10416:SF0">
    <property type="entry name" value="DNA POLYMERASE DELTA SUBUNIT 2"/>
    <property type="match status" value="1"/>
</dbReference>
<comment type="similarity">
    <text evidence="2">Belongs to the DNA polymerase delta/II small subunit family.</text>
</comment>
<evidence type="ECO:0000256" key="7">
    <source>
        <dbReference type="ARBA" id="ARBA00022932"/>
    </source>
</evidence>
<dbReference type="OrthoDB" id="3763at2759"/>
<protein>
    <recommendedName>
        <fullName evidence="3">DNA-directed DNA polymerase</fullName>
        <ecNumber evidence="3">2.7.7.7</ecNumber>
    </recommendedName>
</protein>
<keyword evidence="14" id="KW-1185">Reference proteome</keyword>
<dbReference type="InterPro" id="IPR041863">
    <property type="entry name" value="PolD2_C"/>
</dbReference>
<evidence type="ECO:0000256" key="2">
    <source>
        <dbReference type="ARBA" id="ARBA00006035"/>
    </source>
</evidence>
<evidence type="ECO:0000256" key="10">
    <source>
        <dbReference type="SAM" id="MobiDB-lite"/>
    </source>
</evidence>
<organism evidence="13 14">
    <name type="scientific">Setomelanomma holmii</name>
    <dbReference type="NCBI Taxonomy" id="210430"/>
    <lineage>
        <taxon>Eukaryota</taxon>
        <taxon>Fungi</taxon>
        <taxon>Dikarya</taxon>
        <taxon>Ascomycota</taxon>
        <taxon>Pezizomycotina</taxon>
        <taxon>Dothideomycetes</taxon>
        <taxon>Pleosporomycetidae</taxon>
        <taxon>Pleosporales</taxon>
        <taxon>Pleosporineae</taxon>
        <taxon>Phaeosphaeriaceae</taxon>
        <taxon>Setomelanomma</taxon>
    </lineage>
</organism>
<dbReference type="Gene3D" id="3.60.21.50">
    <property type="match status" value="1"/>
</dbReference>
<comment type="caution">
    <text evidence="13">The sequence shown here is derived from an EMBL/GenBank/DDBJ whole genome shotgun (WGS) entry which is preliminary data.</text>
</comment>
<evidence type="ECO:0000256" key="8">
    <source>
        <dbReference type="ARBA" id="ARBA00023242"/>
    </source>
</evidence>
<dbReference type="GO" id="GO:0043625">
    <property type="term" value="C:delta DNA polymerase complex"/>
    <property type="evidence" value="ECO:0007669"/>
    <property type="project" value="TreeGrafter"/>
</dbReference>
<dbReference type="InterPro" id="IPR040663">
    <property type="entry name" value="DNA_pol_D_N"/>
</dbReference>
<dbReference type="Pfam" id="PF18018">
    <property type="entry name" value="DNA_pol_D_N"/>
    <property type="match status" value="1"/>
</dbReference>
<dbReference type="AlphaFoldDB" id="A0A9P4HHI0"/>
<evidence type="ECO:0000256" key="3">
    <source>
        <dbReference type="ARBA" id="ARBA00012417"/>
    </source>
</evidence>
<dbReference type="EMBL" id="ML978160">
    <property type="protein sequence ID" value="KAF2034558.1"/>
    <property type="molecule type" value="Genomic_DNA"/>
</dbReference>
<gene>
    <name evidence="13" type="ORF">EK21DRAFT_107692</name>
</gene>
<dbReference type="CDD" id="cd07387">
    <property type="entry name" value="MPP_PolD2_C"/>
    <property type="match status" value="1"/>
</dbReference>
<keyword evidence="8" id="KW-0539">Nucleus</keyword>
<dbReference type="Pfam" id="PF04042">
    <property type="entry name" value="DNA_pol_E_B"/>
    <property type="match status" value="1"/>
</dbReference>
<keyword evidence="5" id="KW-0548">Nucleotidyltransferase</keyword>
<dbReference type="GO" id="GO:0006281">
    <property type="term" value="P:DNA repair"/>
    <property type="evidence" value="ECO:0007669"/>
    <property type="project" value="UniProtKB-ARBA"/>
</dbReference>
<evidence type="ECO:0000256" key="9">
    <source>
        <dbReference type="ARBA" id="ARBA00049244"/>
    </source>
</evidence>
<dbReference type="EC" id="2.7.7.7" evidence="3"/>
<name>A0A9P4HHI0_9PLEO</name>
<evidence type="ECO:0000259" key="11">
    <source>
        <dbReference type="Pfam" id="PF04042"/>
    </source>
</evidence>
<evidence type="ECO:0000256" key="4">
    <source>
        <dbReference type="ARBA" id="ARBA00022679"/>
    </source>
</evidence>
<evidence type="ECO:0000313" key="13">
    <source>
        <dbReference type="EMBL" id="KAF2034558.1"/>
    </source>
</evidence>
<accession>A0A9P4HHI0</accession>
<dbReference type="PANTHER" id="PTHR10416">
    <property type="entry name" value="DNA POLYMERASE DELTA SUBUNIT 2"/>
    <property type="match status" value="1"/>
</dbReference>
<feature type="domain" description="DNA polymerase alpha/delta/epsilon subunit B" evidence="11">
    <location>
        <begin position="218"/>
        <end position="449"/>
    </location>
</feature>
<dbReference type="GO" id="GO:0006273">
    <property type="term" value="P:lagging strand elongation"/>
    <property type="evidence" value="ECO:0007669"/>
    <property type="project" value="UniProtKB-ARBA"/>
</dbReference>
<sequence>MADTEGNLLRKAPSGDAPSAPSRNTSDYSPLRTFVLPKGTEKHYAQQFADMYFLRLAQLKKAVKAKAHEAWDDFELGGEKAQFVERVLDVRQGELCWVVGTVYMEMALKPNVLDDISKEHWIAAPPPRSTYISPSGQDEMMLEDESGRLRVTGESLSSHYVTGCILAALGTEQADGTFQVIATQYADLPRQPQRWEQEDAALSRLKKPKPKRGKAGKIAIVSGLEITGLDDQDLTLDLLVEYLTGEATGPPDQVNASQITRLIIAGDSLSHASPVLSREDFAAKKAKSKHYGYDAASYNASPAERLDTLLADILPALPITILPGASDPANVALPQQPLHPALFPKSRLYAESPASGLDTIHGLDTVTNPWDGDIEGYRILGTGGQTVGDLLKYVDDVQALEVMEMMLRWRCIAPTAPDTLWCYPFQDDDPMMVKDCPHVYFAGCQDKFEHRWIEGPAGQKVLLVSVPRFKNTGELVLVDLESWKVEVISIGVVGPEERA</sequence>
<dbReference type="InterPro" id="IPR007185">
    <property type="entry name" value="DNA_pol_a/d/e_bsu"/>
</dbReference>
<comment type="subcellular location">
    <subcellularLocation>
        <location evidence="1">Nucleus</location>
    </subcellularLocation>
</comment>